<dbReference type="Gene3D" id="3.90.1150.10">
    <property type="entry name" value="Aspartate Aminotransferase, domain 1"/>
    <property type="match status" value="1"/>
</dbReference>
<dbReference type="InterPro" id="IPR036390">
    <property type="entry name" value="WH_DNA-bd_sf"/>
</dbReference>
<dbReference type="CDD" id="cd00609">
    <property type="entry name" value="AAT_like"/>
    <property type="match status" value="1"/>
</dbReference>
<dbReference type="EMBL" id="QGKL01000042">
    <property type="protein sequence ID" value="PWQ93528.1"/>
    <property type="molecule type" value="Genomic_DNA"/>
</dbReference>
<evidence type="ECO:0000256" key="1">
    <source>
        <dbReference type="ARBA" id="ARBA00005384"/>
    </source>
</evidence>
<dbReference type="InterPro" id="IPR015422">
    <property type="entry name" value="PyrdxlP-dep_Trfase_small"/>
</dbReference>
<keyword evidence="3" id="KW-0805">Transcription regulation</keyword>
<organism evidence="7 8">
    <name type="scientific">Leucothrix arctica</name>
    <dbReference type="NCBI Taxonomy" id="1481894"/>
    <lineage>
        <taxon>Bacteria</taxon>
        <taxon>Pseudomonadati</taxon>
        <taxon>Pseudomonadota</taxon>
        <taxon>Gammaproteobacteria</taxon>
        <taxon>Thiotrichales</taxon>
        <taxon>Thiotrichaceae</taxon>
        <taxon>Leucothrix</taxon>
    </lineage>
</organism>
<keyword evidence="5" id="KW-0804">Transcription</keyword>
<dbReference type="InterPro" id="IPR036388">
    <property type="entry name" value="WH-like_DNA-bd_sf"/>
</dbReference>
<evidence type="ECO:0000313" key="7">
    <source>
        <dbReference type="EMBL" id="PWQ93528.1"/>
    </source>
</evidence>
<accession>A0A317C4M1</accession>
<keyword evidence="2" id="KW-0663">Pyridoxal phosphate</keyword>
<dbReference type="GO" id="GO:0003700">
    <property type="term" value="F:DNA-binding transcription factor activity"/>
    <property type="evidence" value="ECO:0007669"/>
    <property type="project" value="InterPro"/>
</dbReference>
<proteinExistence type="inferred from homology"/>
<dbReference type="CDD" id="cd07377">
    <property type="entry name" value="WHTH_GntR"/>
    <property type="match status" value="1"/>
</dbReference>
<dbReference type="GO" id="GO:0030170">
    <property type="term" value="F:pyridoxal phosphate binding"/>
    <property type="evidence" value="ECO:0007669"/>
    <property type="project" value="InterPro"/>
</dbReference>
<feature type="domain" description="HTH gntR-type" evidence="6">
    <location>
        <begin position="1"/>
        <end position="68"/>
    </location>
</feature>
<sequence>MRYKAIVEQVITDIQQDKLEYGQRMPSLRTLASQFGVSMTTALNSYRSLEAMGWIIARPQSGFFVSSPVREGAAPHQPHFRSKLSVISDYRSQSSVEVQPSAGPFGISQLAPHHLPTQALQRSMKRGVQSLGEGIHAYPDAQGLESLRVALSDHFSESGLPISSEELVISGGCIDAVRMALEVVTQPNDGVAISSPCFNGLLELLSVMQRKVVEIPCTKEGIDLEQLEVHIKNGDVVAGLFSSSHMNPHGISLHVEQKQRLAELANHYQMPIIEDDIYVELGYEKAIPLPIKYWDKGGYVLWCGSVSKTLSAGIRLGWCSAGRYQEALIRQSYVSKLGQNIVVQAGLADFIRSGEYRKHLNRVRTLLFTNICAYRVLLSENLPSNAAISQPHGGLVLWVQVPDLDVDQFRGSVIRADIDIRLGSFFTTRDLYQDYFRVSAGWMLGDAYDGDRTVEEVLLALCGLACDASHGGEFVFEI</sequence>
<dbReference type="InterPro" id="IPR015424">
    <property type="entry name" value="PyrdxlP-dep_Trfase"/>
</dbReference>
<protein>
    <recommendedName>
        <fullName evidence="6">HTH gntR-type domain-containing protein</fullName>
    </recommendedName>
</protein>
<dbReference type="Gene3D" id="1.10.10.10">
    <property type="entry name" value="Winged helix-like DNA-binding domain superfamily/Winged helix DNA-binding domain"/>
    <property type="match status" value="1"/>
</dbReference>
<dbReference type="Pfam" id="PF00155">
    <property type="entry name" value="Aminotran_1_2"/>
    <property type="match status" value="1"/>
</dbReference>
<reference evidence="7 8" key="1">
    <citation type="submission" date="2018-05" db="EMBL/GenBank/DDBJ databases">
        <title>Leucothrix arctica sp. nov., isolated from Arctic seawater.</title>
        <authorList>
            <person name="Choi A."/>
            <person name="Baek K."/>
        </authorList>
    </citation>
    <scope>NUCLEOTIDE SEQUENCE [LARGE SCALE GENOMIC DNA]</scope>
    <source>
        <strain evidence="7 8">IMCC9719</strain>
    </source>
</reference>
<evidence type="ECO:0000256" key="5">
    <source>
        <dbReference type="ARBA" id="ARBA00023163"/>
    </source>
</evidence>
<dbReference type="SUPFAM" id="SSF53383">
    <property type="entry name" value="PLP-dependent transferases"/>
    <property type="match status" value="1"/>
</dbReference>
<evidence type="ECO:0000313" key="8">
    <source>
        <dbReference type="Proteomes" id="UP000245506"/>
    </source>
</evidence>
<dbReference type="PANTHER" id="PTHR46577">
    <property type="entry name" value="HTH-TYPE TRANSCRIPTIONAL REGULATORY PROTEIN GABR"/>
    <property type="match status" value="1"/>
</dbReference>
<keyword evidence="8" id="KW-1185">Reference proteome</keyword>
<dbReference type="InterPro" id="IPR015421">
    <property type="entry name" value="PyrdxlP-dep_Trfase_major"/>
</dbReference>
<evidence type="ECO:0000259" key="6">
    <source>
        <dbReference type="PROSITE" id="PS50949"/>
    </source>
</evidence>
<dbReference type="InterPro" id="IPR051446">
    <property type="entry name" value="HTH_trans_reg/aminotransferase"/>
</dbReference>
<dbReference type="InterPro" id="IPR004839">
    <property type="entry name" value="Aminotransferase_I/II_large"/>
</dbReference>
<dbReference type="PROSITE" id="PS50949">
    <property type="entry name" value="HTH_GNTR"/>
    <property type="match status" value="1"/>
</dbReference>
<dbReference type="AlphaFoldDB" id="A0A317C4M1"/>
<gene>
    <name evidence="7" type="ORF">DKT75_18080</name>
</gene>
<evidence type="ECO:0000256" key="2">
    <source>
        <dbReference type="ARBA" id="ARBA00022898"/>
    </source>
</evidence>
<dbReference type="RefSeq" id="WP_109825404.1">
    <property type="nucleotide sequence ID" value="NZ_QGKL01000042.1"/>
</dbReference>
<dbReference type="InterPro" id="IPR000524">
    <property type="entry name" value="Tscrpt_reg_HTH_GntR"/>
</dbReference>
<evidence type="ECO:0000256" key="3">
    <source>
        <dbReference type="ARBA" id="ARBA00023015"/>
    </source>
</evidence>
<dbReference type="OrthoDB" id="9803354at2"/>
<dbReference type="SMART" id="SM00345">
    <property type="entry name" value="HTH_GNTR"/>
    <property type="match status" value="1"/>
</dbReference>
<comment type="caution">
    <text evidence="7">The sequence shown here is derived from an EMBL/GenBank/DDBJ whole genome shotgun (WGS) entry which is preliminary data.</text>
</comment>
<dbReference type="Proteomes" id="UP000245506">
    <property type="component" value="Unassembled WGS sequence"/>
</dbReference>
<dbReference type="SUPFAM" id="SSF46785">
    <property type="entry name" value="Winged helix' DNA-binding domain"/>
    <property type="match status" value="1"/>
</dbReference>
<dbReference type="Pfam" id="PF00392">
    <property type="entry name" value="GntR"/>
    <property type="match status" value="1"/>
</dbReference>
<name>A0A317C4M1_9GAMM</name>
<evidence type="ECO:0000256" key="4">
    <source>
        <dbReference type="ARBA" id="ARBA00023125"/>
    </source>
</evidence>
<comment type="similarity">
    <text evidence="1">In the C-terminal section; belongs to the class-I pyridoxal-phosphate-dependent aminotransferase family.</text>
</comment>
<dbReference type="PANTHER" id="PTHR46577:SF2">
    <property type="entry name" value="TRANSCRIPTIONAL REGULATORY PROTEIN"/>
    <property type="match status" value="1"/>
</dbReference>
<keyword evidence="4" id="KW-0238">DNA-binding</keyword>
<dbReference type="GO" id="GO:0003677">
    <property type="term" value="F:DNA binding"/>
    <property type="evidence" value="ECO:0007669"/>
    <property type="project" value="UniProtKB-KW"/>
</dbReference>
<dbReference type="Gene3D" id="3.40.640.10">
    <property type="entry name" value="Type I PLP-dependent aspartate aminotransferase-like (Major domain)"/>
    <property type="match status" value="1"/>
</dbReference>